<dbReference type="RefSeq" id="WP_113878921.1">
    <property type="nucleotide sequence ID" value="NZ_QNSA01000001.1"/>
</dbReference>
<protein>
    <submittedName>
        <fullName evidence="2">Head completion protein GPL</fullName>
    </submittedName>
</protein>
<dbReference type="Pfam" id="PF05926">
    <property type="entry name" value="Phage_GPL"/>
    <property type="match status" value="1"/>
</dbReference>
<dbReference type="EMBL" id="QPJB01000001">
    <property type="protein sequence ID" value="RCW37855.1"/>
    <property type="molecule type" value="Genomic_DNA"/>
</dbReference>
<evidence type="ECO:0000313" key="1">
    <source>
        <dbReference type="EMBL" id="RBP77009.1"/>
    </source>
</evidence>
<evidence type="ECO:0000313" key="2">
    <source>
        <dbReference type="EMBL" id="RCW37855.1"/>
    </source>
</evidence>
<organism evidence="2 3">
    <name type="scientific">Marinobacter nauticus</name>
    <name type="common">Marinobacter hydrocarbonoclasticus</name>
    <name type="synonym">Marinobacter aquaeolei</name>
    <dbReference type="NCBI Taxonomy" id="2743"/>
    <lineage>
        <taxon>Bacteria</taxon>
        <taxon>Pseudomonadati</taxon>
        <taxon>Pseudomonadota</taxon>
        <taxon>Gammaproteobacteria</taxon>
        <taxon>Pseudomonadales</taxon>
        <taxon>Marinobacteraceae</taxon>
        <taxon>Marinobacter</taxon>
    </lineage>
</organism>
<evidence type="ECO:0000313" key="4">
    <source>
        <dbReference type="Proteomes" id="UP000253065"/>
    </source>
</evidence>
<gene>
    <name evidence="2" type="ORF">DET51_101192</name>
    <name evidence="1" type="ORF">DET64_101193</name>
</gene>
<sequence>MSLIAAGGTTEPVIITNAAFFPDLNLQEFRDSMRLDGTVTDERAQHALEAGMFDANRSLADYMKSQKDLGFDSLENVPDADWQPSGTNVRLYLRAVWCLAKANLIERYRDYDSTGKGEARAEAMDLTGDDLRRDAAWALSDIRGANRTTVELI</sequence>
<dbReference type="Proteomes" id="UP000253065">
    <property type="component" value="Unassembled WGS sequence"/>
</dbReference>
<dbReference type="AlphaFoldDB" id="A0A368VC97"/>
<dbReference type="EMBL" id="QNSA01000001">
    <property type="protein sequence ID" value="RBP77009.1"/>
    <property type="molecule type" value="Genomic_DNA"/>
</dbReference>
<dbReference type="InterPro" id="IPR009225">
    <property type="entry name" value="Phage_head_completion_GpL"/>
</dbReference>
<proteinExistence type="predicted"/>
<dbReference type="Proteomes" id="UP000252795">
    <property type="component" value="Unassembled WGS sequence"/>
</dbReference>
<keyword evidence="4" id="KW-1185">Reference proteome</keyword>
<name>A0A368VC97_MARNT</name>
<comment type="caution">
    <text evidence="2">The sequence shown here is derived from an EMBL/GenBank/DDBJ whole genome shotgun (WGS) entry which is preliminary data.</text>
</comment>
<evidence type="ECO:0000313" key="3">
    <source>
        <dbReference type="Proteomes" id="UP000252795"/>
    </source>
</evidence>
<accession>A0A368VC97</accession>
<reference evidence="2 3" key="1">
    <citation type="submission" date="2018-07" db="EMBL/GenBank/DDBJ databases">
        <title>Freshwater and sediment microbial communities from various areas in North America, analyzing microbe dynamics in response to fracking.</title>
        <authorList>
            <person name="Lamendella R."/>
        </authorList>
    </citation>
    <scope>NUCLEOTIDE SEQUENCE [LARGE SCALE GENOMIC DNA]</scope>
    <source>
        <strain evidence="2 3">114E</strain>
        <strain evidence="1 4">114E_o</strain>
    </source>
</reference>